<evidence type="ECO:0000259" key="3">
    <source>
        <dbReference type="Pfam" id="PF14748"/>
    </source>
</evidence>
<evidence type="ECO:0000259" key="2">
    <source>
        <dbReference type="Pfam" id="PF03807"/>
    </source>
</evidence>
<evidence type="ECO:0008006" key="6">
    <source>
        <dbReference type="Google" id="ProtNLM"/>
    </source>
</evidence>
<keyword evidence="5" id="KW-1185">Reference proteome</keyword>
<feature type="domain" description="Pyrroline-5-carboxylate reductase dimerisation" evidence="3">
    <location>
        <begin position="161"/>
        <end position="252"/>
    </location>
</feature>
<evidence type="ECO:0000313" key="5">
    <source>
        <dbReference type="Proteomes" id="UP000185568"/>
    </source>
</evidence>
<evidence type="ECO:0000256" key="1">
    <source>
        <dbReference type="ARBA" id="ARBA00005525"/>
    </source>
</evidence>
<feature type="domain" description="Pyrroline-5-carboxylate reductase catalytic N-terminal" evidence="2">
    <location>
        <begin position="3"/>
        <end position="96"/>
    </location>
</feature>
<dbReference type="InterPro" id="IPR000304">
    <property type="entry name" value="Pyrroline-COOH_reductase"/>
</dbReference>
<reference evidence="4 5" key="1">
    <citation type="submission" date="2016-12" db="EMBL/GenBank/DDBJ databases">
        <title>Domibacillus antri genome sequencing.</title>
        <authorList>
            <person name="Verma A."/>
            <person name="Krishnamurthi S."/>
        </authorList>
    </citation>
    <scope>NUCLEOTIDE SEQUENCE [LARGE SCALE GENOMIC DNA]</scope>
    <source>
        <strain evidence="4 5">XD80</strain>
    </source>
</reference>
<dbReference type="SUPFAM" id="SSF51735">
    <property type="entry name" value="NAD(P)-binding Rossmann-fold domains"/>
    <property type="match status" value="1"/>
</dbReference>
<dbReference type="Proteomes" id="UP000185568">
    <property type="component" value="Unassembled WGS sequence"/>
</dbReference>
<dbReference type="Gene3D" id="3.40.50.720">
    <property type="entry name" value="NAD(P)-binding Rossmann-like Domain"/>
    <property type="match status" value="1"/>
</dbReference>
<proteinExistence type="inferred from homology"/>
<dbReference type="GO" id="GO:0004735">
    <property type="term" value="F:pyrroline-5-carboxylate reductase activity"/>
    <property type="evidence" value="ECO:0007669"/>
    <property type="project" value="InterPro"/>
</dbReference>
<dbReference type="OrthoDB" id="9805754at2"/>
<comment type="similarity">
    <text evidence="1">Belongs to the pyrroline-5-carboxylate reductase family.</text>
</comment>
<sequence length="280" mass="30424">MNIGIIGTGSIGTVLTESFIGSKALPPENIYVYNRTHEKALLLQKSFPGIHVCENIEETTEQACLLFVSVRQPDLKPLLEFLSQYVSVYHCVISTASAVSTAQMESVLPCSCARVIPSVTNTISAGGILYSFGESCGIDWKNEVGRLLDKIAGTAFETNDETIRAASDLTGCGPAFFSKMAKMYADETIKYGLTDEQAEKMAVQMMIGLGEMLKTDGWSLETLTQRTAAKGGVTCRGISVIEEHAGDLFSLLCRMTQQKAAEDRKEASAIFGINESFRQD</sequence>
<dbReference type="PIRSF" id="PIRSF000193">
    <property type="entry name" value="Pyrrol-5-carb_rd"/>
    <property type="match status" value="1"/>
</dbReference>
<dbReference type="InterPro" id="IPR036291">
    <property type="entry name" value="NAD(P)-bd_dom_sf"/>
</dbReference>
<dbReference type="GO" id="GO:0055129">
    <property type="term" value="P:L-proline biosynthetic process"/>
    <property type="evidence" value="ECO:0007669"/>
    <property type="project" value="TreeGrafter"/>
</dbReference>
<organism evidence="4 5">
    <name type="scientific">Domibacillus antri</name>
    <dbReference type="NCBI Taxonomy" id="1714264"/>
    <lineage>
        <taxon>Bacteria</taxon>
        <taxon>Bacillati</taxon>
        <taxon>Bacillota</taxon>
        <taxon>Bacilli</taxon>
        <taxon>Bacillales</taxon>
        <taxon>Bacillaceae</taxon>
        <taxon>Domibacillus</taxon>
    </lineage>
</organism>
<dbReference type="RefSeq" id="WP_075397710.1">
    <property type="nucleotide sequence ID" value="NZ_MSDU01000008.1"/>
</dbReference>
<comment type="caution">
    <text evidence="4">The sequence shown here is derived from an EMBL/GenBank/DDBJ whole genome shotgun (WGS) entry which is preliminary data.</text>
</comment>
<dbReference type="InterPro" id="IPR029036">
    <property type="entry name" value="P5CR_dimer"/>
</dbReference>
<protein>
    <recommendedName>
        <fullName evidence="6">Pyrroline-5-carboxylate reductase</fullName>
    </recommendedName>
</protein>
<name>A0A1Q8Q7V2_9BACI</name>
<dbReference type="EMBL" id="MSDU01000008">
    <property type="protein sequence ID" value="OLN23419.1"/>
    <property type="molecule type" value="Genomic_DNA"/>
</dbReference>
<dbReference type="Pfam" id="PF03807">
    <property type="entry name" value="F420_oxidored"/>
    <property type="match status" value="1"/>
</dbReference>
<accession>A0A1Q8Q7V2</accession>
<dbReference type="AlphaFoldDB" id="A0A1Q8Q7V2"/>
<dbReference type="InterPro" id="IPR028939">
    <property type="entry name" value="P5C_Rdtase_cat_N"/>
</dbReference>
<dbReference type="PANTHER" id="PTHR11645:SF51">
    <property type="entry name" value="COME OPERON PROTEIN 4"/>
    <property type="match status" value="1"/>
</dbReference>
<evidence type="ECO:0000313" key="4">
    <source>
        <dbReference type="EMBL" id="OLN23419.1"/>
    </source>
</evidence>
<dbReference type="STRING" id="1714264.BTO30_05515"/>
<dbReference type="SUPFAM" id="SSF48179">
    <property type="entry name" value="6-phosphogluconate dehydrogenase C-terminal domain-like"/>
    <property type="match status" value="1"/>
</dbReference>
<dbReference type="Gene3D" id="1.10.3730.10">
    <property type="entry name" value="ProC C-terminal domain-like"/>
    <property type="match status" value="1"/>
</dbReference>
<dbReference type="PANTHER" id="PTHR11645">
    <property type="entry name" value="PYRROLINE-5-CARBOXYLATE REDUCTASE"/>
    <property type="match status" value="1"/>
</dbReference>
<gene>
    <name evidence="4" type="ORF">BTO30_05515</name>
</gene>
<dbReference type="InterPro" id="IPR008927">
    <property type="entry name" value="6-PGluconate_DH-like_C_sf"/>
</dbReference>
<dbReference type="Pfam" id="PF14748">
    <property type="entry name" value="P5CR_dimer"/>
    <property type="match status" value="1"/>
</dbReference>